<evidence type="ECO:0000313" key="1">
    <source>
        <dbReference type="EMBL" id="QOV06272.1"/>
    </source>
</evidence>
<proteinExistence type="predicted"/>
<gene>
    <name evidence="1" type="ORF">CPT_Maja_052</name>
</gene>
<reference evidence="1 2" key="1">
    <citation type="submission" date="2020-07" db="EMBL/GenBank/DDBJ databases">
        <title>Complete genome sequence of Burkholderia gladioli phage Maja.</title>
        <authorList>
            <person name="Yu Z."/>
            <person name="Yao G.W."/>
            <person name="Guadalupe Vizoso-Pinto M."/>
            <person name="Sun L."/>
            <person name="Le T."/>
            <person name="Gonzalez C."/>
            <person name="Young R."/>
            <person name="Liu M."/>
        </authorList>
    </citation>
    <scope>NUCLEOTIDE SEQUENCE [LARGE SCALE GENOMIC DNA]</scope>
</reference>
<accession>A0A7S6TXC4</accession>
<evidence type="ECO:0000313" key="2">
    <source>
        <dbReference type="Proteomes" id="UP000593952"/>
    </source>
</evidence>
<sequence>MKALEFYDKVRQVIEPSAVTFSKREGGFVSIEFNTSATRVRLAEIMKILPDDCRIMTDLGSSIFSGYGELSAAEYHAALANDPKSRPVFELTFHG</sequence>
<dbReference type="EMBL" id="MT708549">
    <property type="protein sequence ID" value="QOV06272.1"/>
    <property type="molecule type" value="Genomic_DNA"/>
</dbReference>
<dbReference type="Proteomes" id="UP000593952">
    <property type="component" value="Segment"/>
</dbReference>
<protein>
    <submittedName>
        <fullName evidence="1">Uncharacterized protein</fullName>
    </submittedName>
</protein>
<organism evidence="1 2">
    <name type="scientific">Burkholderia phage Maja</name>
    <dbReference type="NCBI Taxonomy" id="2767571"/>
    <lineage>
        <taxon>Viruses</taxon>
        <taxon>Duplodnaviria</taxon>
        <taxon>Heunggongvirae</taxon>
        <taxon>Uroviricota</taxon>
        <taxon>Caudoviricetes</taxon>
        <taxon>Lindbergviridae</taxon>
        <taxon>Gladiolivirus</taxon>
        <taxon>Gladiolivirus maja</taxon>
    </lineage>
</organism>
<keyword evidence="2" id="KW-1185">Reference proteome</keyword>
<name>A0A7S6TXC4_9CAUD</name>